<feature type="transmembrane region" description="Helical" evidence="1">
    <location>
        <begin position="7"/>
        <end position="26"/>
    </location>
</feature>
<protein>
    <submittedName>
        <fullName evidence="2">Uncharacterized protein</fullName>
    </submittedName>
</protein>
<proteinExistence type="predicted"/>
<gene>
    <name evidence="2" type="ORF">ABT39_MTgene4856</name>
</gene>
<dbReference type="AlphaFoldDB" id="A0A101LYU8"/>
<name>A0A101LYU8_PICGL</name>
<dbReference type="EMBL" id="LKAM01000006">
    <property type="protein sequence ID" value="KUM47862.1"/>
    <property type="molecule type" value="Genomic_DNA"/>
</dbReference>
<evidence type="ECO:0000313" key="2">
    <source>
        <dbReference type="EMBL" id="KUM47862.1"/>
    </source>
</evidence>
<accession>A0A101LYU8</accession>
<geneLocation type="mitochondrion" evidence="2"/>
<sequence>MLGQVLALKLGGILLLVWMLAIHLAWERVLYINHSSVFQFELELVMDLYLCTSICLLCLNCCYWSQLVKGHKLHQPLNRLMGPLDQQTACQLWL</sequence>
<keyword evidence="1" id="KW-0812">Transmembrane</keyword>
<feature type="transmembrane region" description="Helical" evidence="1">
    <location>
        <begin position="46"/>
        <end position="65"/>
    </location>
</feature>
<organism evidence="2">
    <name type="scientific">Picea glauca</name>
    <name type="common">White spruce</name>
    <name type="synonym">Pinus glauca</name>
    <dbReference type="NCBI Taxonomy" id="3330"/>
    <lineage>
        <taxon>Eukaryota</taxon>
        <taxon>Viridiplantae</taxon>
        <taxon>Streptophyta</taxon>
        <taxon>Embryophyta</taxon>
        <taxon>Tracheophyta</taxon>
        <taxon>Spermatophyta</taxon>
        <taxon>Pinopsida</taxon>
        <taxon>Pinidae</taxon>
        <taxon>Conifers I</taxon>
        <taxon>Pinales</taxon>
        <taxon>Pinaceae</taxon>
        <taxon>Picea</taxon>
    </lineage>
</organism>
<evidence type="ECO:0000256" key="1">
    <source>
        <dbReference type="SAM" id="Phobius"/>
    </source>
</evidence>
<reference evidence="2" key="1">
    <citation type="journal article" date="2015" name="Genome Biol. Evol.">
        <title>Organellar Genomes of White Spruce (Picea glauca): Assembly and Annotation.</title>
        <authorList>
            <person name="Jackman S.D."/>
            <person name="Warren R.L."/>
            <person name="Gibb E.A."/>
            <person name="Vandervalk B.P."/>
            <person name="Mohamadi H."/>
            <person name="Chu J."/>
            <person name="Raymond A."/>
            <person name="Pleasance S."/>
            <person name="Coope R."/>
            <person name="Wildung M.R."/>
            <person name="Ritland C.E."/>
            <person name="Bousquet J."/>
            <person name="Jones S.J."/>
            <person name="Bohlmann J."/>
            <person name="Birol I."/>
        </authorList>
    </citation>
    <scope>NUCLEOTIDE SEQUENCE [LARGE SCALE GENOMIC DNA]</scope>
    <source>
        <tissue evidence="2">Flushing bud</tissue>
    </source>
</reference>
<keyword evidence="1" id="KW-1133">Transmembrane helix</keyword>
<comment type="caution">
    <text evidence="2">The sequence shown here is derived from an EMBL/GenBank/DDBJ whole genome shotgun (WGS) entry which is preliminary data.</text>
</comment>
<keyword evidence="1" id="KW-0472">Membrane</keyword>
<keyword evidence="2" id="KW-0496">Mitochondrion</keyword>